<feature type="compositionally biased region" description="Basic and acidic residues" evidence="6">
    <location>
        <begin position="1036"/>
        <end position="1055"/>
    </location>
</feature>
<name>A0AAQ0IGK3_9STAP</name>
<feature type="compositionally biased region" description="Low complexity" evidence="6">
    <location>
        <begin position="1439"/>
        <end position="1450"/>
    </location>
</feature>
<feature type="compositionally biased region" description="Basic and acidic residues" evidence="6">
    <location>
        <begin position="1466"/>
        <end position="1485"/>
    </location>
</feature>
<protein>
    <submittedName>
        <fullName evidence="9">YSIRK-type signal peptide-containing protein</fullName>
    </submittedName>
</protein>
<comment type="subcellular location">
    <subcellularLocation>
        <location evidence="1">Secreted</location>
        <location evidence="1">Cell wall</location>
        <topology evidence="1">Peptidoglycan-anchor</topology>
    </subcellularLocation>
</comment>
<accession>A0AAQ0IGK3</accession>
<dbReference type="RefSeq" id="WP_212574957.1">
    <property type="nucleotide sequence ID" value="NZ_CP063367.1"/>
</dbReference>
<dbReference type="Pfam" id="PF17936">
    <property type="entry name" value="Big_6"/>
    <property type="match status" value="13"/>
</dbReference>
<proteinExistence type="predicted"/>
<keyword evidence="4" id="KW-0732">Signal</keyword>
<feature type="region of interest" description="Disordered" evidence="6">
    <location>
        <begin position="1095"/>
        <end position="1169"/>
    </location>
</feature>
<feature type="compositionally biased region" description="Low complexity" evidence="6">
    <location>
        <begin position="1850"/>
        <end position="1860"/>
    </location>
</feature>
<evidence type="ECO:0000259" key="8">
    <source>
        <dbReference type="PROSITE" id="PS50847"/>
    </source>
</evidence>
<dbReference type="Pfam" id="PF04650">
    <property type="entry name" value="YSIRK_signal"/>
    <property type="match status" value="1"/>
</dbReference>
<feature type="compositionally biased region" description="Low complexity" evidence="6">
    <location>
        <begin position="925"/>
        <end position="934"/>
    </location>
</feature>
<dbReference type="Proteomes" id="UP000675994">
    <property type="component" value="Chromosome"/>
</dbReference>
<feature type="region of interest" description="Disordered" evidence="6">
    <location>
        <begin position="1763"/>
        <end position="1828"/>
    </location>
</feature>
<feature type="region of interest" description="Disordered" evidence="6">
    <location>
        <begin position="1006"/>
        <end position="1083"/>
    </location>
</feature>
<dbReference type="Gene3D" id="2.60.40.10">
    <property type="entry name" value="Immunoglobulins"/>
    <property type="match status" value="12"/>
</dbReference>
<feature type="compositionally biased region" description="Low complexity" evidence="6">
    <location>
        <begin position="1006"/>
        <end position="1020"/>
    </location>
</feature>
<dbReference type="NCBIfam" id="NF033510">
    <property type="entry name" value="Ca_tandemer"/>
    <property type="match status" value="11"/>
</dbReference>
<feature type="compositionally biased region" description="Basic and acidic residues" evidence="6">
    <location>
        <begin position="950"/>
        <end position="969"/>
    </location>
</feature>
<feature type="compositionally biased region" description="Low complexity" evidence="6">
    <location>
        <begin position="1348"/>
        <end position="1364"/>
    </location>
</feature>
<evidence type="ECO:0000256" key="1">
    <source>
        <dbReference type="ARBA" id="ARBA00004168"/>
    </source>
</evidence>
<feature type="region of interest" description="Disordered" evidence="6">
    <location>
        <begin position="1850"/>
        <end position="1911"/>
    </location>
</feature>
<feature type="compositionally biased region" description="Polar residues" evidence="6">
    <location>
        <begin position="55"/>
        <end position="74"/>
    </location>
</feature>
<feature type="compositionally biased region" description="Low complexity" evidence="6">
    <location>
        <begin position="1262"/>
        <end position="1278"/>
    </location>
</feature>
<feature type="compositionally biased region" description="Basic and acidic residues" evidence="6">
    <location>
        <begin position="1208"/>
        <end position="1227"/>
    </location>
</feature>
<dbReference type="NCBIfam" id="TIGR01167">
    <property type="entry name" value="LPXTG_anchor"/>
    <property type="match status" value="1"/>
</dbReference>
<feature type="compositionally biased region" description="Basic and acidic residues" evidence="6">
    <location>
        <begin position="1552"/>
        <end position="1571"/>
    </location>
</feature>
<evidence type="ECO:0000256" key="6">
    <source>
        <dbReference type="SAM" id="MobiDB-lite"/>
    </source>
</evidence>
<feature type="compositionally biased region" description="Basic and acidic residues" evidence="6">
    <location>
        <begin position="108"/>
        <end position="129"/>
    </location>
</feature>
<feature type="domain" description="Gram-positive cocci surface proteins LPxTG" evidence="8">
    <location>
        <begin position="1902"/>
        <end position="1939"/>
    </location>
</feature>
<keyword evidence="3" id="KW-0964">Secreted</keyword>
<feature type="compositionally biased region" description="Low complexity" evidence="6">
    <location>
        <begin position="1606"/>
        <end position="1622"/>
    </location>
</feature>
<feature type="compositionally biased region" description="Basic and acidic residues" evidence="6">
    <location>
        <begin position="1704"/>
        <end position="1723"/>
    </location>
</feature>
<dbReference type="NCBIfam" id="TIGR01168">
    <property type="entry name" value="YSIRK_signal"/>
    <property type="match status" value="1"/>
</dbReference>
<feature type="region of interest" description="Disordered" evidence="6">
    <location>
        <begin position="50"/>
        <end position="199"/>
    </location>
</feature>
<feature type="compositionally biased region" description="Basic and acidic residues" evidence="6">
    <location>
        <begin position="1380"/>
        <end position="1399"/>
    </location>
</feature>
<evidence type="ECO:0000256" key="4">
    <source>
        <dbReference type="ARBA" id="ARBA00022729"/>
    </source>
</evidence>
<feature type="transmembrane region" description="Helical" evidence="7">
    <location>
        <begin position="1913"/>
        <end position="1930"/>
    </location>
</feature>
<feature type="region of interest" description="Disordered" evidence="6">
    <location>
        <begin position="1181"/>
        <end position="1422"/>
    </location>
</feature>
<feature type="compositionally biased region" description="Basic and acidic residues" evidence="6">
    <location>
        <begin position="160"/>
        <end position="185"/>
    </location>
</feature>
<evidence type="ECO:0000256" key="3">
    <source>
        <dbReference type="ARBA" id="ARBA00022525"/>
    </source>
</evidence>
<keyword evidence="7" id="KW-0812">Transmembrane</keyword>
<feature type="compositionally biased region" description="Basic and acidic residues" evidence="6">
    <location>
        <begin position="1638"/>
        <end position="1657"/>
    </location>
</feature>
<dbReference type="PROSITE" id="PS50847">
    <property type="entry name" value="GRAM_POS_ANCHORING"/>
    <property type="match status" value="1"/>
</dbReference>
<keyword evidence="5" id="KW-0572">Peptidoglycan-anchor</keyword>
<feature type="compositionally biased region" description="Low complexity" evidence="6">
    <location>
        <begin position="1181"/>
        <end position="1192"/>
    </location>
</feature>
<organism evidence="9 10">
    <name type="scientific">Staphylococcus delphini</name>
    <dbReference type="NCBI Taxonomy" id="53344"/>
    <lineage>
        <taxon>Bacteria</taxon>
        <taxon>Bacillati</taxon>
        <taxon>Bacillota</taxon>
        <taxon>Bacilli</taxon>
        <taxon>Bacillales</taxon>
        <taxon>Staphylococcaceae</taxon>
        <taxon>Staphylococcus</taxon>
        <taxon>Staphylococcus intermedius group</taxon>
    </lineage>
</organism>
<keyword evidence="2" id="KW-0134">Cell wall</keyword>
<dbReference type="EMBL" id="CP063367">
    <property type="protein sequence ID" value="QUM69497.1"/>
    <property type="molecule type" value="Genomic_DNA"/>
</dbReference>
<reference evidence="9" key="1">
    <citation type="journal article" date="2021" name="Front. Microbiol.">
        <title>Presence and Characterization of a Novel cfr-Carrying Tn558 Transposon Derivative in Staphylococcus delphini Isolated From Retail Food.</title>
        <authorList>
            <person name="Zhang F."/>
            <person name="Wu S."/>
            <person name="Huang J."/>
            <person name="Yang R."/>
            <person name="Zhang J."/>
            <person name="Lei T."/>
            <person name="Dai J."/>
            <person name="Ding Y."/>
            <person name="Xue L."/>
            <person name="Wang J."/>
            <person name="Chen M."/>
            <person name="Wu Q."/>
        </authorList>
    </citation>
    <scope>NUCLEOTIDE SEQUENCE</scope>
    <source>
        <strain evidence="9">2794-1</strain>
    </source>
</reference>
<feature type="compositionally biased region" description="Low complexity" evidence="6">
    <location>
        <begin position="1520"/>
        <end position="1536"/>
    </location>
</feature>
<evidence type="ECO:0000256" key="7">
    <source>
        <dbReference type="SAM" id="Phobius"/>
    </source>
</evidence>
<feature type="compositionally biased region" description="Basic and acidic residues" evidence="6">
    <location>
        <begin position="1294"/>
        <end position="1313"/>
    </location>
</feature>
<evidence type="ECO:0000256" key="2">
    <source>
        <dbReference type="ARBA" id="ARBA00022512"/>
    </source>
</evidence>
<feature type="compositionally biased region" description="Basic and acidic residues" evidence="6">
    <location>
        <begin position="1790"/>
        <end position="1809"/>
    </location>
</feature>
<dbReference type="InterPro" id="IPR005877">
    <property type="entry name" value="YSIRK_signal_dom"/>
</dbReference>
<keyword evidence="7" id="KW-0472">Membrane</keyword>
<gene>
    <name evidence="9" type="ORF">IPU22_00630</name>
</gene>
<feature type="compositionally biased region" description="Basic and acidic residues" evidence="6">
    <location>
        <begin position="1122"/>
        <end position="1141"/>
    </location>
</feature>
<keyword evidence="7" id="KW-1133">Transmembrane helix</keyword>
<dbReference type="InterPro" id="IPR041498">
    <property type="entry name" value="Big_6"/>
</dbReference>
<feature type="region of interest" description="Disordered" evidence="6">
    <location>
        <begin position="925"/>
        <end position="988"/>
    </location>
</feature>
<feature type="region of interest" description="Disordered" evidence="6">
    <location>
        <begin position="1439"/>
        <end position="1751"/>
    </location>
</feature>
<feature type="compositionally biased region" description="Low complexity" evidence="6">
    <location>
        <begin position="1763"/>
        <end position="1774"/>
    </location>
</feature>
<dbReference type="InterPro" id="IPR013783">
    <property type="entry name" value="Ig-like_fold"/>
</dbReference>
<dbReference type="InterPro" id="IPR019931">
    <property type="entry name" value="LPXTG_anchor"/>
</dbReference>
<sequence>MSRRTEHSNKKVDFLTNKLNRYSIRKYTVGTASLLIGATLVFGLSGEAKAAEVGKNTNQEEVNTTTSAPLSSEANDQKAESVTMHTDSQLEEEMEGSIQSESSIGDGNKSEESVKEVTENREGINDKENSLTTSNLDDRGETSQKDLSREKVVQNESIPSDEKNKGSKLKTKDSFEGEESHEIHQNEPSSNLETENSLPENQQVSIEDDFHQNRGSVVKNQVVEEVTEAKEDEVKRLLNDKFSDEEINTILKYAHVDYENDSTEQIDMDILKASLVEFVKKQDSMKVLGALSEAKPRARRALSSRVLVAPKEKSLGYTDNYTFATLIFESKQLTGDLLNGKEIPFEIHSYMSGANSGNRYKIDLKLDPIISKHVTKITVNPAQRKTPIEFTRLTENGESTDIWEVNFIRANGGLFGGAEILSQYTATNGKIELDDTLSNIINNAGDLSNNKLNYQIYVRDSSENRIVRTSESSGYFLTNADNDLVDLENNISKENENNFLASSGTAVYDSTADEHGSIIVDQQIMKKGVFSYTNNKKWSYHYQIDKDLIPYIKSVELHSYDYNGLKGFDKTYTPSNKVVDLQIDNNGVGVITSDRLNNLIVFNNGLPETVGIRVVIKLNQSANNILTKNAEYDEKGNLISETVKQKEDFTFVGYLTDKDNLLINKTLGTSTLTLQDYDKDGLLDSYEREVSMTFDDNEDTDGDGKNDGDEVVRYKTSPLVGILSVSDITTEDNSVSGFVSLKEGAAEQTAKIINSQKEVVGHSKVNKDGTFTILVSSLPEGTYTIAIDSPNYENDEVSTFKVIDISKLPVPAINPVDDNDTEIVVNGEAGSIVTVKDQDDNMIGTGSIPTDGNMVSIQLDNPLKAGTVLTATISKNGKVSDPSLPVQVTDKTAPEAPTVNEVTSEDKVITGTAEAGSTVTVTFPDGTTATGTADDNGSYTIDMPSNVDLKGGEELKVTSTDKDGNKSEEGTTQVTDKTAPKAPTVNEVTSEDKVITGTAEAGSTVTVTFPDGTTATGTADDNGSYTIDMPSNVDLKGGEELKVTSTDKDGNKSEEATTQVTDKTAPKAPTVNEVTSEDKVITGTAEAGSTVTVTFPDGTTATGTADDNGSYTIDMPSNVDLKGGEELKVTSTDKDGNKSEEGTTQVTDKTAPKAPTVNEVTSEDKVITGTAEAGSTVTVTFPDGTTATGTADDNGSYTIDMPSNVDLKGGEELKVTSTDKDGNKSEEGTTQVTDKTAPKAPTVNEVTSEDKVITGTAEAGSTVTVTFPDGTTATGTADDNGSYTIDMPSNVDLKGGEELKVTSTDKDGNKSEEGTTQVTDKTAPKAPTVNEVTSEDKVITGTAEAGSTVTVTFPDGTTATGTADDNGSYTIDMPSNVDLKGGEELKVTSTDKDGNKSEEGTTQVTDKTAPKAPTVNEVTSEDKVITGTAEAGSTVTVTFPDGTTATGTADDNGSYTIDMPSNVDLKGGEELKVTSTDKDGNKSEEGTTQVTDKTAPKAPTVNEVTSEDKVITGTAEAGSTVTVTFPDGTTATGTADDNGSYTIDMPSNVDLKGGEELKVTSTDKDGNKSEEGTTQVTDKTAPKAPTVNEVTSEDKVITGTAEAGSTVTVTFPDGTTATGTADDNGSYTIDMPSNVDLKGGEELKVTSTDKDGNKSEEGTTQVTDKTAPKAPTVNEVTSEDKVITGTADDNGSYTIDMPSNVDLKGGEELKVTSTDKDGNKSEEGTTQVTDKTAPKAPTVNEVTSEDKVITGTAEAGSTVTVTFPDGTTATGTADDNGSYTIDMPSNVDLKGGEELKVTSTDKDGNKSEEGTTQVTDKTAPKAPTVNEVTSEDKVITGTAEAGSTVTVTFPDGTTATGTADDNGSYTIDMPSNVDLKGGEELKVTSTDKDGNKSEEGTTQNHLPVTGENSGGNGTLFGTLFATVGTLLLFMRRRKNREDE</sequence>
<feature type="compositionally biased region" description="Polar residues" evidence="6">
    <location>
        <begin position="186"/>
        <end position="199"/>
    </location>
</feature>
<feature type="compositionally biased region" description="Low complexity" evidence="6">
    <location>
        <begin position="1095"/>
        <end position="1106"/>
    </location>
</feature>
<feature type="compositionally biased region" description="Basic and acidic residues" evidence="6">
    <location>
        <begin position="136"/>
        <end position="153"/>
    </location>
</feature>
<evidence type="ECO:0000256" key="5">
    <source>
        <dbReference type="ARBA" id="ARBA00023088"/>
    </source>
</evidence>
<evidence type="ECO:0000313" key="9">
    <source>
        <dbReference type="EMBL" id="QUM69497.1"/>
    </source>
</evidence>
<feature type="compositionally biased region" description="Basic and acidic residues" evidence="6">
    <location>
        <begin position="1876"/>
        <end position="1895"/>
    </location>
</feature>
<evidence type="ECO:0000313" key="10">
    <source>
        <dbReference type="Proteomes" id="UP000675994"/>
    </source>
</evidence>